<dbReference type="AlphaFoldDB" id="A0A7Z0WGP5"/>
<feature type="compositionally biased region" description="Low complexity" evidence="1">
    <location>
        <begin position="90"/>
        <end position="99"/>
    </location>
</feature>
<feature type="region of interest" description="Disordered" evidence="1">
    <location>
        <begin position="90"/>
        <end position="120"/>
    </location>
</feature>
<keyword evidence="2" id="KW-0732">Signal</keyword>
<evidence type="ECO:0000313" key="3">
    <source>
        <dbReference type="EMBL" id="OLF06768.1"/>
    </source>
</evidence>
<comment type="caution">
    <text evidence="3">The sequence shown here is derived from an EMBL/GenBank/DDBJ whole genome shotgun (WGS) entry which is preliminary data.</text>
</comment>
<evidence type="ECO:0000256" key="1">
    <source>
        <dbReference type="SAM" id="MobiDB-lite"/>
    </source>
</evidence>
<keyword evidence="4" id="KW-1185">Reference proteome</keyword>
<dbReference type="RefSeq" id="WP_075136368.1">
    <property type="nucleotide sequence ID" value="NZ_MSIF01000019.1"/>
</dbReference>
<reference evidence="3 4" key="1">
    <citation type="submission" date="2016-12" db="EMBL/GenBank/DDBJ databases">
        <title>The draft genome sequence of Actinophytocola xinjiangensis.</title>
        <authorList>
            <person name="Wang W."/>
            <person name="Yuan L."/>
        </authorList>
    </citation>
    <scope>NUCLEOTIDE SEQUENCE [LARGE SCALE GENOMIC DNA]</scope>
    <source>
        <strain evidence="3 4">CGMCC 4.4663</strain>
    </source>
</reference>
<dbReference type="EMBL" id="MSIF01000019">
    <property type="protein sequence ID" value="OLF06768.1"/>
    <property type="molecule type" value="Genomic_DNA"/>
</dbReference>
<gene>
    <name evidence="3" type="ORF">BLA60_29865</name>
</gene>
<organism evidence="3 4">
    <name type="scientific">Actinophytocola xinjiangensis</name>
    <dbReference type="NCBI Taxonomy" id="485602"/>
    <lineage>
        <taxon>Bacteria</taxon>
        <taxon>Bacillati</taxon>
        <taxon>Actinomycetota</taxon>
        <taxon>Actinomycetes</taxon>
        <taxon>Pseudonocardiales</taxon>
        <taxon>Pseudonocardiaceae</taxon>
    </lineage>
</organism>
<name>A0A7Z0WGP5_9PSEU</name>
<feature type="compositionally biased region" description="Pro residues" evidence="1">
    <location>
        <begin position="100"/>
        <end position="120"/>
    </location>
</feature>
<protein>
    <submittedName>
        <fullName evidence="3">Uncharacterized protein</fullName>
    </submittedName>
</protein>
<dbReference type="OrthoDB" id="10018204at2"/>
<evidence type="ECO:0000313" key="4">
    <source>
        <dbReference type="Proteomes" id="UP000185696"/>
    </source>
</evidence>
<feature type="signal peptide" evidence="2">
    <location>
        <begin position="1"/>
        <end position="18"/>
    </location>
</feature>
<accession>A0A7Z0WGP5</accession>
<sequence>MKIVFLVLGFLFLGAAFAYNYATEPEARLAGGVEWRCEPPTETDKNTECYTTGNDDTFLRLDIIEVTTSVLLGLTGVACMVAAAAVGNRRPTAPAAPTAPTQPYPPQQQYPQRPTAPGPH</sequence>
<dbReference type="Proteomes" id="UP000185696">
    <property type="component" value="Unassembled WGS sequence"/>
</dbReference>
<proteinExistence type="predicted"/>
<feature type="chain" id="PRO_5038669178" evidence="2">
    <location>
        <begin position="19"/>
        <end position="120"/>
    </location>
</feature>
<evidence type="ECO:0000256" key="2">
    <source>
        <dbReference type="SAM" id="SignalP"/>
    </source>
</evidence>